<dbReference type="PANTHER" id="PTHR21347:SF14">
    <property type="entry name" value="LIPID SCRAMBLASE CLPTM1-RELATED"/>
    <property type="match status" value="1"/>
</dbReference>
<evidence type="ECO:0000256" key="5">
    <source>
        <dbReference type="ARBA" id="ARBA00023136"/>
    </source>
</evidence>
<dbReference type="GeneID" id="174620"/>
<dbReference type="OrthoDB" id="378564at2759"/>
<feature type="transmembrane region" description="Helical" evidence="7">
    <location>
        <begin position="362"/>
        <end position="385"/>
    </location>
</feature>
<dbReference type="HOGENOM" id="CLU_019907_3_1_1"/>
<keyword evidence="4 7" id="KW-1133">Transmembrane helix</keyword>
<dbReference type="PhylomeDB" id="Q22003"/>
<feature type="region of interest" description="Disordered" evidence="6">
    <location>
        <begin position="1"/>
        <end position="21"/>
    </location>
</feature>
<feature type="transmembrane region" description="Helical" evidence="7">
    <location>
        <begin position="453"/>
        <end position="473"/>
    </location>
</feature>
<comment type="subcellular location">
    <subcellularLocation>
        <location evidence="1">Membrane</location>
        <topology evidence="1">Multi-pass membrane protein</topology>
    </subcellularLocation>
</comment>
<feature type="region of interest" description="Disordered" evidence="6">
    <location>
        <begin position="576"/>
        <end position="618"/>
    </location>
</feature>
<evidence type="ECO:0000256" key="4">
    <source>
        <dbReference type="ARBA" id="ARBA00022989"/>
    </source>
</evidence>
<keyword evidence="11" id="KW-1267">Proteomics identification</keyword>
<dbReference type="FunCoup" id="Q22003">
    <property type="interactions" value="3226"/>
</dbReference>
<comment type="similarity">
    <text evidence="2">Belongs to the CLPTM1 family.</text>
</comment>
<dbReference type="OMA" id="HWHPNIS"/>
<sequence>MADAVAPAAAPEAAPEPQQGGGIWGMIKQAITIYFVVSMVSGFFRPSSSPGNDGNVTASTAGNGNKAMNMFPNHQIFDLYVYMDDSDLPFRQFDSAPEKLIWMRNGMKYDDWISGDNEDGSHTIHKNFPTPAALLRNDSLWLHTFIVKAGQSPNPKDRNYFKNQIIYKSYQLNKYKKKYYRKTSNLLTGESEQSDEDLAKAQIMKYEVLNHWHPNISISLVVDQTPWARGQIPPPLSEDIEFNEDGTIYKPILFYNNWWNLGADYQPINETVKDLNLTITYYPMSVFKYQMYASQRMQSQWQSMLSMDGADMDDDGHDSMKQALLETNPILLAVTMIVSLLHTVFEFLAFKNDIQFWNNRKDLVGLSVRSVLFNIFQSLIVFLYICDNETNTMVKVTVGIGLLIECWKIPKVMNVSIDWQNKWFGVIPRLVISDKGSYVESETKIYDQMAFKYLGWALFPLLVGYAIYSVIYVEQKGWYSWVLNMLYGFLLTFGFITMTPQLFINYKLKSVAHLPWRMLTYKFINTFIDDLFAFVIRMPLLYRIGCFRDDIIFLIYLYQRWAYRIDPTRLNEFGTSLEKETGAPAPTPAVEGSSEPSQEPEHESEPNSEHAKEDKKTK</sequence>
<dbReference type="Proteomes" id="UP000001940">
    <property type="component" value="Chromosome II"/>
</dbReference>
<protein>
    <submittedName>
        <fullName evidence="8">Cleft lip and palate transmembrane protein 1 homolog</fullName>
    </submittedName>
</protein>
<organism evidence="8 9">
    <name type="scientific">Caenorhabditis elegans</name>
    <dbReference type="NCBI Taxonomy" id="6239"/>
    <lineage>
        <taxon>Eukaryota</taxon>
        <taxon>Metazoa</taxon>
        <taxon>Ecdysozoa</taxon>
        <taxon>Nematoda</taxon>
        <taxon>Chromadorea</taxon>
        <taxon>Rhabditida</taxon>
        <taxon>Rhabditina</taxon>
        <taxon>Rhabditomorpha</taxon>
        <taxon>Rhabditoidea</taxon>
        <taxon>Rhabditidae</taxon>
        <taxon>Peloderinae</taxon>
        <taxon>Caenorhabditis</taxon>
    </lineage>
</organism>
<keyword evidence="3 7" id="KW-0812">Transmembrane</keyword>
<evidence type="ECO:0000256" key="2">
    <source>
        <dbReference type="ARBA" id="ARBA00009310"/>
    </source>
</evidence>
<dbReference type="IntAct" id="Q22003">
    <property type="interactions" value="1"/>
</dbReference>
<dbReference type="PeptideAtlas" id="Q22003"/>
<dbReference type="CTD" id="174620"/>
<dbReference type="KEGG" id="cel:CELE_R166.2"/>
<evidence type="ECO:0000313" key="9">
    <source>
        <dbReference type="Proteomes" id="UP000001940"/>
    </source>
</evidence>
<evidence type="ECO:0000313" key="10">
    <source>
        <dbReference type="WormBase" id="R166.2"/>
    </source>
</evidence>
<dbReference type="GO" id="GO:0016020">
    <property type="term" value="C:membrane"/>
    <property type="evidence" value="ECO:0000318"/>
    <property type="project" value="GO_Central"/>
</dbReference>
<dbReference type="UCSC" id="R166.2.1">
    <property type="organism name" value="c. elegans"/>
</dbReference>
<dbReference type="PANTHER" id="PTHR21347">
    <property type="entry name" value="CLEFT LIP AND PALATE ASSOCIATED TRANSMEMBRANE PROTEIN-RELATED"/>
    <property type="match status" value="1"/>
</dbReference>
<name>Q22003_CAEEL</name>
<dbReference type="AlphaFoldDB" id="Q22003"/>
<gene>
    <name evidence="8" type="ORF">CELE_R166.2</name>
    <name evidence="8 10" type="ORF">R166.2</name>
</gene>
<dbReference type="AGR" id="WB:WBGene00011302"/>
<dbReference type="DIP" id="DIP-26054N"/>
<dbReference type="PIR" id="T24228">
    <property type="entry name" value="T24228"/>
</dbReference>
<feature type="transmembrane region" description="Helical" evidence="7">
    <location>
        <begin position="330"/>
        <end position="350"/>
    </location>
</feature>
<evidence type="ECO:0000256" key="1">
    <source>
        <dbReference type="ARBA" id="ARBA00004141"/>
    </source>
</evidence>
<dbReference type="STRING" id="6239.R166.2.1"/>
<dbReference type="Bgee" id="WBGene00011302">
    <property type="expression patterns" value="Expressed in germ line (C elegans) and 4 other cell types or tissues"/>
</dbReference>
<dbReference type="RefSeq" id="NP_496269.1">
    <property type="nucleotide sequence ID" value="NM_063868.3"/>
</dbReference>
<proteinExistence type="evidence at protein level"/>
<dbReference type="eggNOG" id="KOG2489">
    <property type="taxonomic scope" value="Eukaryota"/>
</dbReference>
<reference evidence="8 9" key="1">
    <citation type="journal article" date="1998" name="Science">
        <title>Genome sequence of the nematode C. elegans: a platform for investigating biology.</title>
        <authorList>
            <consortium name="The C. elegans sequencing consortium"/>
            <person name="Sulson J.E."/>
            <person name="Waterston R."/>
        </authorList>
    </citation>
    <scope>NUCLEOTIDE SEQUENCE [LARGE SCALE GENOMIC DNA]</scope>
    <source>
        <strain evidence="8 9">Bristol N2</strain>
    </source>
</reference>
<accession>Q22003</accession>
<evidence type="ECO:0000256" key="7">
    <source>
        <dbReference type="SAM" id="Phobius"/>
    </source>
</evidence>
<feature type="transmembrane region" description="Helical" evidence="7">
    <location>
        <begin position="523"/>
        <end position="542"/>
    </location>
</feature>
<evidence type="ECO:0000256" key="3">
    <source>
        <dbReference type="ARBA" id="ARBA00022692"/>
    </source>
</evidence>
<feature type="compositionally biased region" description="Low complexity" evidence="6">
    <location>
        <begin position="1"/>
        <end position="17"/>
    </location>
</feature>
<dbReference type="GO" id="GO:0012505">
    <property type="term" value="C:endomembrane system"/>
    <property type="evidence" value="ECO:0000318"/>
    <property type="project" value="GO_Central"/>
</dbReference>
<dbReference type="InParanoid" id="Q22003"/>
<keyword evidence="9" id="KW-1185">Reference proteome</keyword>
<keyword evidence="5 7" id="KW-0472">Membrane</keyword>
<dbReference type="EMBL" id="BX284602">
    <property type="protein sequence ID" value="CAA90663.1"/>
    <property type="molecule type" value="Genomic_DNA"/>
</dbReference>
<evidence type="ECO:0000256" key="6">
    <source>
        <dbReference type="SAM" id="MobiDB-lite"/>
    </source>
</evidence>
<feature type="transmembrane region" description="Helical" evidence="7">
    <location>
        <begin position="485"/>
        <end position="503"/>
    </location>
</feature>
<feature type="compositionally biased region" description="Basic and acidic residues" evidence="6">
    <location>
        <begin position="599"/>
        <end position="618"/>
    </location>
</feature>
<dbReference type="PaxDb" id="6239-R166.2"/>
<evidence type="ECO:0000313" key="8">
    <source>
        <dbReference type="EMBL" id="CAA90663.1"/>
    </source>
</evidence>
<evidence type="ECO:0007829" key="11">
    <source>
        <dbReference type="PeptideAtlas" id="Q22003"/>
    </source>
</evidence>
<dbReference type="Pfam" id="PF05602">
    <property type="entry name" value="CLPTM1"/>
    <property type="match status" value="1"/>
</dbReference>
<dbReference type="WormBase" id="R166.2">
    <property type="protein sequence ID" value="CE03581"/>
    <property type="gene ID" value="WBGene00011302"/>
</dbReference>
<dbReference type="InterPro" id="IPR008429">
    <property type="entry name" value="CLPTM1"/>
</dbReference>